<dbReference type="AlphaFoldDB" id="A0A1F7SL85"/>
<gene>
    <name evidence="1" type="ORF">A3G31_10340</name>
</gene>
<accession>A0A1F7SL85</accession>
<dbReference type="Proteomes" id="UP000178082">
    <property type="component" value="Unassembled WGS sequence"/>
</dbReference>
<reference evidence="1 2" key="1">
    <citation type="journal article" date="2016" name="Nat. Commun.">
        <title>Thousands of microbial genomes shed light on interconnected biogeochemical processes in an aquifer system.</title>
        <authorList>
            <person name="Anantharaman K."/>
            <person name="Brown C.T."/>
            <person name="Hug L.A."/>
            <person name="Sharon I."/>
            <person name="Castelle C.J."/>
            <person name="Probst A.J."/>
            <person name="Thomas B.C."/>
            <person name="Singh A."/>
            <person name="Wilkins M.J."/>
            <person name="Karaoz U."/>
            <person name="Brodie E.L."/>
            <person name="Williams K.H."/>
            <person name="Hubbard S.S."/>
            <person name="Banfield J.F."/>
        </authorList>
    </citation>
    <scope>NUCLEOTIDE SEQUENCE [LARGE SCALE GENOMIC DNA]</scope>
</reference>
<dbReference type="EMBL" id="MGDI01000011">
    <property type="protein sequence ID" value="OGL54546.1"/>
    <property type="molecule type" value="Genomic_DNA"/>
</dbReference>
<comment type="caution">
    <text evidence="1">The sequence shown here is derived from an EMBL/GenBank/DDBJ whole genome shotgun (WGS) entry which is preliminary data.</text>
</comment>
<sequence>MAEYFVYCNYKQKKAVIHEASCPECKPHAGTPTDYWSGPYNTIDRARNYSFGALKQDISGCPKCTPIGKIKNPLSMDSFIGKEYDK</sequence>
<proteinExistence type="predicted"/>
<evidence type="ECO:0000313" key="2">
    <source>
        <dbReference type="Proteomes" id="UP000178082"/>
    </source>
</evidence>
<protein>
    <submittedName>
        <fullName evidence="1">Uncharacterized protein</fullName>
    </submittedName>
</protein>
<name>A0A1F7SL85_9BACT</name>
<organism evidence="1 2">
    <name type="scientific">Candidatus Schekmanbacteria bacterium RIFCSPLOWO2_12_FULL_38_15</name>
    <dbReference type="NCBI Taxonomy" id="1817883"/>
    <lineage>
        <taxon>Bacteria</taxon>
        <taxon>Candidatus Schekmaniibacteriota</taxon>
    </lineage>
</organism>
<evidence type="ECO:0000313" key="1">
    <source>
        <dbReference type="EMBL" id="OGL54546.1"/>
    </source>
</evidence>